<evidence type="ECO:0000313" key="9">
    <source>
        <dbReference type="EMBL" id="RWR89564.1"/>
    </source>
</evidence>
<feature type="region of interest" description="Disordered" evidence="6">
    <location>
        <begin position="669"/>
        <end position="749"/>
    </location>
</feature>
<dbReference type="Proteomes" id="UP000283530">
    <property type="component" value="Unassembled WGS sequence"/>
</dbReference>
<keyword evidence="7" id="KW-0812">Transmembrane</keyword>
<keyword evidence="5" id="KW-0539">Nucleus</keyword>
<comment type="caution">
    <text evidence="9">The sequence shown here is derived from an EMBL/GenBank/DDBJ whole genome shotgun (WGS) entry which is preliminary data.</text>
</comment>
<feature type="compositionally biased region" description="Basic and acidic residues" evidence="6">
    <location>
        <begin position="280"/>
        <end position="306"/>
    </location>
</feature>
<dbReference type="EMBL" id="QPKB01000007">
    <property type="protein sequence ID" value="RWR89564.1"/>
    <property type="molecule type" value="Genomic_DNA"/>
</dbReference>
<feature type="compositionally biased region" description="Low complexity" evidence="6">
    <location>
        <begin position="975"/>
        <end position="991"/>
    </location>
</feature>
<dbReference type="PANTHER" id="PTHR14571">
    <property type="entry name" value="HISTONE-LYSINE N-METHYLTRANSFERASE SET-26-RELATED"/>
    <property type="match status" value="1"/>
</dbReference>
<keyword evidence="4" id="KW-0862">Zinc</keyword>
<gene>
    <name evidence="9" type="ORF">CKAN_01862700</name>
</gene>
<dbReference type="SMART" id="SM00249">
    <property type="entry name" value="PHD"/>
    <property type="match status" value="1"/>
</dbReference>
<dbReference type="Pfam" id="PF24659">
    <property type="entry name" value="DUF7648"/>
    <property type="match status" value="1"/>
</dbReference>
<accession>A0A3S3MTP0</accession>
<feature type="compositionally biased region" description="Polar residues" evidence="6">
    <location>
        <begin position="992"/>
        <end position="1004"/>
    </location>
</feature>
<evidence type="ECO:0000256" key="4">
    <source>
        <dbReference type="ARBA" id="ARBA00022833"/>
    </source>
</evidence>
<sequence length="1203" mass="131930">MKGRSQQRLPIISDPPDDWGDGSWTVDCVCGVTFDDGEEMVNCDECGVWVHTRCSRFIKGETSFACDKCKSKKGRNVNSEETEVAQLLVELPTKTMRMDGRVPAVAPPPSCPPRALKRLWTEIPMEDRVHVQGVPGGDPALFQGLSAVFSPQLWKCTGYVPKKFNFQYKEFPCWEDKDEEVETQRVNAVRAEEDNENQVDRGADVLFSLSKEIVPYATQVGASGGFRGLDEGESCERKLSTKEIKRRDLGKVGLSSGRMQNCVKKERNRLRPAGAHLGKWKKDESAISKDDSGKKKSRSADKELNNKKRVGSASTTDAPKSDFVEQEDFKIGNFTDYYDMRTEGEKETLFAEPNCQSHPEAPVTSLDLESKLSVKAPAEIASEGPFDCSSSETRVKVENVDQQAPVKNGIPPRVGASEIPVIETNDVAKVSMKEEDVSTAVDGLNHLKDESHNMEDLNGDSSSVAVDSKILSKPPDGDQRSYAQDMHDNRILPDSNGVVSLSSAQTNARAKIEADYDQGTVDSEFLSSVGDRKPVPVSNSLQHFVRSDEEMSKDLQLHETVIGNLQPAEHNLRDAERVLEAVSYPDTIKEGTASISCKPHHCVPESAVPLTAQEGGSKSRHGAKYIEEPSRFGPTNPISAAPSLRKMVVGIGKSSSLSTVVLSKSSVSGRYKSMGSPASSPVAIKPTHSSKQHMKVKSSTDHKKDNAVIDVPRDESKQEVLAPVKDRPKSPANYLLKPSHASRNSHPSTCKHLLTDVKEQMLCPPNSSSMQNVANSSGTGELSSLPQTQTVSENKPAASSLSQKSEKINQSSKVANNSPSVHPPAPVNASTTLSDEEASTAFLLFLFFIFFFMTLALLLHQELNSSPRVPRVPRVRHTGSIPQLSSPTATSMLAKRTSSSGAKDHVSVSRRKNKEETCKDNSRNARELTEETKKANRLSSSPDQRRRDSVLASDGLPKRDSSNRSPDTRACAKKSISVVSSTPSNSGPASSIEANDQTLSSMRSSPRDTSDDDGGGVTGSTRTLPGLIDEIMSKGKRMTYEELCNAVLPHWQNLRKHNGERYAYSSHSQAVLDCLRNRNEWAQLIDRGPKTNSSRKRRKLDADTSAAESEDEDARDRPLKQIEGKSVKSHREEFPKGKRKARKRRRLQLQGRVLKEVRKRQKADATTDDDFGAYSSDGTESSFSDDENIGGRMGEASSSSDES</sequence>
<feature type="compositionally biased region" description="Basic residues" evidence="6">
    <location>
        <begin position="1137"/>
        <end position="1147"/>
    </location>
</feature>
<evidence type="ECO:0000256" key="7">
    <source>
        <dbReference type="SAM" id="Phobius"/>
    </source>
</evidence>
<evidence type="ECO:0000256" key="1">
    <source>
        <dbReference type="ARBA" id="ARBA00004123"/>
    </source>
</evidence>
<feature type="compositionally biased region" description="Polar residues" evidence="6">
    <location>
        <begin position="880"/>
        <end position="901"/>
    </location>
</feature>
<dbReference type="OrthoDB" id="79252at2759"/>
<feature type="region of interest" description="Disordered" evidence="6">
    <location>
        <begin position="257"/>
        <end position="321"/>
    </location>
</feature>
<feature type="compositionally biased region" description="Basic and acidic residues" evidence="6">
    <location>
        <begin position="698"/>
        <end position="729"/>
    </location>
</feature>
<evidence type="ECO:0000256" key="5">
    <source>
        <dbReference type="ARBA" id="ARBA00023242"/>
    </source>
</evidence>
<dbReference type="InterPro" id="IPR013083">
    <property type="entry name" value="Znf_RING/FYVE/PHD"/>
</dbReference>
<feature type="domain" description="Zinc finger PHD-type" evidence="8">
    <location>
        <begin position="27"/>
        <end position="70"/>
    </location>
</feature>
<keyword evidence="7" id="KW-0472">Membrane</keyword>
<evidence type="ECO:0000259" key="8">
    <source>
        <dbReference type="SMART" id="SM00249"/>
    </source>
</evidence>
<name>A0A3S3MTP0_9MAGN</name>
<proteinExistence type="predicted"/>
<evidence type="ECO:0000256" key="3">
    <source>
        <dbReference type="ARBA" id="ARBA00022771"/>
    </source>
</evidence>
<feature type="transmembrane region" description="Helical" evidence="7">
    <location>
        <begin position="841"/>
        <end position="859"/>
    </location>
</feature>
<dbReference type="InterPro" id="IPR056065">
    <property type="entry name" value="DUF7648"/>
</dbReference>
<dbReference type="GO" id="GO:0005634">
    <property type="term" value="C:nucleus"/>
    <property type="evidence" value="ECO:0007669"/>
    <property type="project" value="UniProtKB-SubCell"/>
</dbReference>
<keyword evidence="7" id="KW-1133">Transmembrane helix</keyword>
<keyword evidence="2" id="KW-0479">Metal-binding</keyword>
<keyword evidence="10" id="KW-1185">Reference proteome</keyword>
<keyword evidence="3" id="KW-0863">Zinc-finger</keyword>
<comment type="subcellular location">
    <subcellularLocation>
        <location evidence="1">Nucleus</location>
    </subcellularLocation>
</comment>
<dbReference type="SUPFAM" id="SSF57903">
    <property type="entry name" value="FYVE/PHD zinc finger"/>
    <property type="match status" value="1"/>
</dbReference>
<dbReference type="PANTHER" id="PTHR14571:SF9">
    <property type="entry name" value="HISTONE-LYSINE N-METHYLTRANSFERASE SET-26-RELATED"/>
    <property type="match status" value="1"/>
</dbReference>
<feature type="compositionally biased region" description="Polar residues" evidence="6">
    <location>
        <begin position="765"/>
        <end position="820"/>
    </location>
</feature>
<feature type="compositionally biased region" description="Basic and acidic residues" evidence="6">
    <location>
        <begin position="1114"/>
        <end position="1136"/>
    </location>
</feature>
<feature type="region of interest" description="Disordered" evidence="6">
    <location>
        <begin position="1086"/>
        <end position="1203"/>
    </location>
</feature>
<evidence type="ECO:0000256" key="6">
    <source>
        <dbReference type="SAM" id="MobiDB-lite"/>
    </source>
</evidence>
<reference evidence="9 10" key="1">
    <citation type="journal article" date="2019" name="Nat. Plants">
        <title>Stout camphor tree genome fills gaps in understanding of flowering plant genome evolution.</title>
        <authorList>
            <person name="Chaw S.M."/>
            <person name="Liu Y.C."/>
            <person name="Wu Y.W."/>
            <person name="Wang H.Y."/>
            <person name="Lin C.I."/>
            <person name="Wu C.S."/>
            <person name="Ke H.M."/>
            <person name="Chang L.Y."/>
            <person name="Hsu C.Y."/>
            <person name="Yang H.T."/>
            <person name="Sudianto E."/>
            <person name="Hsu M.H."/>
            <person name="Wu K.P."/>
            <person name="Wang L.N."/>
            <person name="Leebens-Mack J.H."/>
            <person name="Tsai I.J."/>
        </authorList>
    </citation>
    <scope>NUCLEOTIDE SEQUENCE [LARGE SCALE GENOMIC DNA]</scope>
    <source>
        <strain evidence="10">cv. Chaw 1501</strain>
        <tissue evidence="9">Young leaves</tissue>
    </source>
</reference>
<dbReference type="InterPro" id="IPR001965">
    <property type="entry name" value="Znf_PHD"/>
</dbReference>
<dbReference type="GO" id="GO:0008270">
    <property type="term" value="F:zinc ion binding"/>
    <property type="evidence" value="ECO:0007669"/>
    <property type="project" value="UniProtKB-KW"/>
</dbReference>
<feature type="region of interest" description="Disordered" evidence="6">
    <location>
        <begin position="869"/>
        <end position="1028"/>
    </location>
</feature>
<protein>
    <submittedName>
        <fullName evidence="9">Zinc finger protein</fullName>
    </submittedName>
</protein>
<dbReference type="Gene3D" id="3.30.40.10">
    <property type="entry name" value="Zinc/RING finger domain, C3HC4 (zinc finger)"/>
    <property type="match status" value="1"/>
</dbReference>
<feature type="region of interest" description="Disordered" evidence="6">
    <location>
        <begin position="762"/>
        <end position="832"/>
    </location>
</feature>
<evidence type="ECO:0000313" key="10">
    <source>
        <dbReference type="Proteomes" id="UP000283530"/>
    </source>
</evidence>
<dbReference type="PROSITE" id="PS01359">
    <property type="entry name" value="ZF_PHD_1"/>
    <property type="match status" value="1"/>
</dbReference>
<evidence type="ECO:0000256" key="2">
    <source>
        <dbReference type="ARBA" id="ARBA00022723"/>
    </source>
</evidence>
<dbReference type="InterPro" id="IPR019786">
    <property type="entry name" value="Zinc_finger_PHD-type_CS"/>
</dbReference>
<organism evidence="9 10">
    <name type="scientific">Cinnamomum micranthum f. kanehirae</name>
    <dbReference type="NCBI Taxonomy" id="337451"/>
    <lineage>
        <taxon>Eukaryota</taxon>
        <taxon>Viridiplantae</taxon>
        <taxon>Streptophyta</taxon>
        <taxon>Embryophyta</taxon>
        <taxon>Tracheophyta</taxon>
        <taxon>Spermatophyta</taxon>
        <taxon>Magnoliopsida</taxon>
        <taxon>Magnoliidae</taxon>
        <taxon>Laurales</taxon>
        <taxon>Lauraceae</taxon>
        <taxon>Cinnamomum</taxon>
    </lineage>
</organism>
<dbReference type="InterPro" id="IPR011011">
    <property type="entry name" value="Znf_FYVE_PHD"/>
</dbReference>
<feature type="compositionally biased region" description="Basic and acidic residues" evidence="6">
    <location>
        <begin position="902"/>
        <end position="934"/>
    </location>
</feature>
<dbReference type="AlphaFoldDB" id="A0A3S3MTP0"/>